<feature type="transmembrane region" description="Helical" evidence="2">
    <location>
        <begin position="168"/>
        <end position="191"/>
    </location>
</feature>
<dbReference type="EMBL" id="JXXK01000025">
    <property type="protein sequence ID" value="KJF39028.1"/>
    <property type="molecule type" value="Genomic_DNA"/>
</dbReference>
<dbReference type="Proteomes" id="UP000032483">
    <property type="component" value="Unassembled WGS sequence"/>
</dbReference>
<dbReference type="GeneID" id="42857817"/>
<evidence type="ECO:0000313" key="4">
    <source>
        <dbReference type="EMBL" id="KUE76427.1"/>
    </source>
</evidence>
<evidence type="ECO:0000313" key="6">
    <source>
        <dbReference type="EMBL" id="MTS51053.1"/>
    </source>
</evidence>
<proteinExistence type="predicted"/>
<keyword evidence="2" id="KW-0472">Membrane</keyword>
<feature type="region of interest" description="Disordered" evidence="1">
    <location>
        <begin position="262"/>
        <end position="281"/>
    </location>
</feature>
<evidence type="ECO:0000313" key="5">
    <source>
        <dbReference type="EMBL" id="MST93502.1"/>
    </source>
</evidence>
<evidence type="ECO:0000313" key="9">
    <source>
        <dbReference type="Proteomes" id="UP000431913"/>
    </source>
</evidence>
<reference evidence="4 8" key="2">
    <citation type="submission" date="2015-10" db="EMBL/GenBank/DDBJ databases">
        <title>A novel member of the family Ruminococcaceae isolated from human faeces.</title>
        <authorList>
            <person name="Shkoporov A.N."/>
            <person name="Chaplin A.V."/>
            <person name="Motuzova O.V."/>
            <person name="Kafarskaia L.I."/>
            <person name="Efimov B.A."/>
        </authorList>
    </citation>
    <scope>NUCLEOTIDE SEQUENCE [LARGE SCALE GENOMIC DNA]</scope>
    <source>
        <strain evidence="4 8">668</strain>
    </source>
</reference>
<accession>A0A0W7TRH9</accession>
<evidence type="ECO:0000256" key="1">
    <source>
        <dbReference type="SAM" id="MobiDB-lite"/>
    </source>
</evidence>
<evidence type="ECO:0000313" key="8">
    <source>
        <dbReference type="Proteomes" id="UP000053433"/>
    </source>
</evidence>
<reference evidence="3" key="1">
    <citation type="submission" date="2015-02" db="EMBL/GenBank/DDBJ databases">
        <title>A novel member of the family Ruminococcaceae isolated from human feces.</title>
        <authorList>
            <person name="Shkoporov A.N."/>
            <person name="Chaplin A.V."/>
            <person name="Motuzova O.V."/>
            <person name="Kafarskaia L.I."/>
            <person name="Khokhlova E.V."/>
            <person name="Efimov B.A."/>
        </authorList>
    </citation>
    <scope>NUCLEOTIDE SEQUENCE [LARGE SCALE GENOMIC DNA]</scope>
    <source>
        <strain evidence="3">585-1</strain>
    </source>
</reference>
<reference evidence="6 10" key="3">
    <citation type="journal article" date="2019" name="Nat. Med.">
        <title>A library of human gut bacterial isolates paired with longitudinal multiomics data enables mechanistic microbiome research.</title>
        <authorList>
            <person name="Poyet M."/>
            <person name="Groussin M."/>
            <person name="Gibbons S.M."/>
            <person name="Avila-Pacheco J."/>
            <person name="Jiang X."/>
            <person name="Kearney S.M."/>
            <person name="Perrotta A.R."/>
            <person name="Berdy B."/>
            <person name="Zhao S."/>
            <person name="Lieberman T.D."/>
            <person name="Swanson P.K."/>
            <person name="Smith M."/>
            <person name="Roesemann S."/>
            <person name="Alexander J.E."/>
            <person name="Rich S.A."/>
            <person name="Livny J."/>
            <person name="Vlamakis H."/>
            <person name="Clish C."/>
            <person name="Bullock K."/>
            <person name="Deik A."/>
            <person name="Scott J."/>
            <person name="Pierce K.A."/>
            <person name="Xavier R.J."/>
            <person name="Alm E.J."/>
        </authorList>
    </citation>
    <scope>NUCLEOTIDE SEQUENCE [LARGE SCALE GENOMIC DNA]</scope>
    <source>
        <strain evidence="6 10">BIOML-A7</strain>
    </source>
</reference>
<evidence type="ECO:0000313" key="3">
    <source>
        <dbReference type="EMBL" id="KJF39028.1"/>
    </source>
</evidence>
<dbReference type="EMBL" id="VUNJ01000029">
    <property type="protein sequence ID" value="MST93502.1"/>
    <property type="molecule type" value="Genomic_DNA"/>
</dbReference>
<dbReference type="RefSeq" id="WP_009321937.1">
    <property type="nucleotide sequence ID" value="NZ_CATXDA010000009.1"/>
</dbReference>
<evidence type="ECO:0000256" key="2">
    <source>
        <dbReference type="SAM" id="Phobius"/>
    </source>
</evidence>
<comment type="caution">
    <text evidence="3">The sequence shown here is derived from an EMBL/GenBank/DDBJ whole genome shotgun (WGS) entry which is preliminary data.</text>
</comment>
<dbReference type="Proteomes" id="UP000449193">
    <property type="component" value="Unassembled WGS sequence"/>
</dbReference>
<protein>
    <submittedName>
        <fullName evidence="3">Uncharacterized protein</fullName>
    </submittedName>
</protein>
<evidence type="ECO:0000313" key="10">
    <source>
        <dbReference type="Proteomes" id="UP000449193"/>
    </source>
</evidence>
<keyword evidence="7" id="KW-1185">Reference proteome</keyword>
<dbReference type="AlphaFoldDB" id="A0A0D8IZR5"/>
<accession>A0A0D8IZR5</accession>
<dbReference type="Proteomes" id="UP000431913">
    <property type="component" value="Unassembled WGS sequence"/>
</dbReference>
<sequence>MAEQYPQMDGRCGTACAYAARVRQFAEQRGVSFDDAMTELEERLEQVRWKVMPAGPQRRENCGTLDVPAEECRVLRLVQGIASCYGMTAQQYMESAYVDDFFSGVADGRSGTAVAISAAVEAAEEAGAQPTDDKELPGGGSGRKFLWELPESWKRLRLPAMTKNTRRFVLAFGLTLGVVLLIVAAAGIYRWGYNGAIAEKGTYDAGFAAAMAERGTYQEGYDAAIAEKGTYDDGYTAGFAKGKTEGYEEGYAAGHEDGSSEGYDAGYDSGTSDAAQSAAEAEKNTRVWVSKRLGSRYHSSPDCPLVIKPKEMTRQEAEDEGYTSCDWCW</sequence>
<evidence type="ECO:0000313" key="7">
    <source>
        <dbReference type="Proteomes" id="UP000032483"/>
    </source>
</evidence>
<keyword evidence="2" id="KW-1133">Transmembrane helix</keyword>
<gene>
    <name evidence="4" type="ORF">ASJ35_08135</name>
    <name evidence="5" type="ORF">FYJ76_16440</name>
    <name evidence="6" type="ORF">GMD52_05820</name>
    <name evidence="3" type="ORF">TQ39_14705</name>
</gene>
<name>A0A0D8IZR5_9FIRM</name>
<organism evidence="3 7">
    <name type="scientific">Ruthenibacterium lactatiformans</name>
    <dbReference type="NCBI Taxonomy" id="1550024"/>
    <lineage>
        <taxon>Bacteria</taxon>
        <taxon>Bacillati</taxon>
        <taxon>Bacillota</taxon>
        <taxon>Clostridia</taxon>
        <taxon>Eubacteriales</taxon>
        <taxon>Oscillospiraceae</taxon>
        <taxon>Ruthenibacterium</taxon>
    </lineage>
</organism>
<dbReference type="Proteomes" id="UP000053433">
    <property type="component" value="Unassembled WGS sequence"/>
</dbReference>
<reference evidence="5 9" key="4">
    <citation type="submission" date="2019-08" db="EMBL/GenBank/DDBJ databases">
        <title>In-depth cultivation of the pig gut microbiome towards novel bacterial diversity and tailored functional studies.</title>
        <authorList>
            <person name="Wylensek D."/>
            <person name="Hitch T.C.A."/>
            <person name="Clavel T."/>
        </authorList>
    </citation>
    <scope>NUCLEOTIDE SEQUENCE [LARGE SCALE GENOMIC DNA]</scope>
    <source>
        <strain evidence="5 9">WCA3-601-WT-6J</strain>
    </source>
</reference>
<dbReference type="EMBL" id="LMUA01000009">
    <property type="protein sequence ID" value="KUE76427.1"/>
    <property type="molecule type" value="Genomic_DNA"/>
</dbReference>
<keyword evidence="2" id="KW-0812">Transmembrane</keyword>
<dbReference type="EMBL" id="WMZR01000006">
    <property type="protein sequence ID" value="MTS51053.1"/>
    <property type="molecule type" value="Genomic_DNA"/>
</dbReference>